<comment type="similarity">
    <text evidence="1">Belongs to the AHA1 family.</text>
</comment>
<name>A0A248UM57_9HYPH</name>
<protein>
    <submittedName>
        <fullName evidence="3">Polyketide cyclase / dehydrase and lipid transport family protein</fullName>
    </submittedName>
</protein>
<dbReference type="EMBL" id="CP022604">
    <property type="protein sequence ID" value="ASV87712.1"/>
    <property type="molecule type" value="Genomic_DNA"/>
</dbReference>
<evidence type="ECO:0000313" key="3">
    <source>
        <dbReference type="EMBL" id="ASV87712.1"/>
    </source>
</evidence>
<organism evidence="3 4">
    <name type="scientific">Ochrobactrum quorumnocens</name>
    <dbReference type="NCBI Taxonomy" id="271865"/>
    <lineage>
        <taxon>Bacteria</taxon>
        <taxon>Pseudomonadati</taxon>
        <taxon>Pseudomonadota</taxon>
        <taxon>Alphaproteobacteria</taxon>
        <taxon>Hyphomicrobiales</taxon>
        <taxon>Brucellaceae</taxon>
        <taxon>Brucella/Ochrobactrum group</taxon>
        <taxon>Ochrobactrum</taxon>
    </lineage>
</organism>
<evidence type="ECO:0000313" key="4">
    <source>
        <dbReference type="Proteomes" id="UP000215256"/>
    </source>
</evidence>
<feature type="domain" description="Activator of Hsp90 ATPase homologue 1/2-like C-terminal" evidence="2">
    <location>
        <begin position="18"/>
        <end position="152"/>
    </location>
</feature>
<evidence type="ECO:0000259" key="2">
    <source>
        <dbReference type="Pfam" id="PF08327"/>
    </source>
</evidence>
<dbReference type="SUPFAM" id="SSF55961">
    <property type="entry name" value="Bet v1-like"/>
    <property type="match status" value="1"/>
</dbReference>
<accession>A0A248UM57</accession>
<dbReference type="RefSeq" id="WP_095446374.1">
    <property type="nucleotide sequence ID" value="NZ_CP022604.1"/>
</dbReference>
<sequence length="154" mass="17745">MTTALVTDRIEKTVDLRAGIDRVWRALTDHEEFGEWFKVKIDGPFIVDTPSTGHFTFDGCGDTKWTSFIKDMKAPHYFAFTWHPYAVETDADYSKEPQTLVEFKLKETESGTRLTVIETGFDALPADRQPIALRMNTGGWEEQMRNIKDYLESK</sequence>
<dbReference type="Proteomes" id="UP000215256">
    <property type="component" value="Chromosome 1"/>
</dbReference>
<dbReference type="Pfam" id="PF08327">
    <property type="entry name" value="AHSA1"/>
    <property type="match status" value="1"/>
</dbReference>
<dbReference type="InterPro" id="IPR023393">
    <property type="entry name" value="START-like_dom_sf"/>
</dbReference>
<dbReference type="Gene3D" id="3.30.530.20">
    <property type="match status" value="1"/>
</dbReference>
<gene>
    <name evidence="3" type="ORF">CES85_0776</name>
</gene>
<dbReference type="KEGG" id="och:CES85_0776"/>
<dbReference type="AlphaFoldDB" id="A0A248UM57"/>
<proteinExistence type="inferred from homology"/>
<dbReference type="CDD" id="cd08898">
    <property type="entry name" value="SRPBCC_CalC_Aha1-like_5"/>
    <property type="match status" value="1"/>
</dbReference>
<dbReference type="OrthoDB" id="9800600at2"/>
<reference evidence="3 4" key="1">
    <citation type="submission" date="2017-07" db="EMBL/GenBank/DDBJ databases">
        <title>Phylogenetic study on the rhizospheric bacterium Ochrobactrum sp. A44.</title>
        <authorList>
            <person name="Krzyzanowska D.M."/>
            <person name="Ossowicki A."/>
            <person name="Rajewska M."/>
            <person name="Maciag T."/>
            <person name="Kaczynski Z."/>
            <person name="Czerwicka M."/>
            <person name="Jafra S."/>
        </authorList>
    </citation>
    <scope>NUCLEOTIDE SEQUENCE [LARGE SCALE GENOMIC DNA]</scope>
    <source>
        <strain evidence="3 4">A44</strain>
    </source>
</reference>
<evidence type="ECO:0000256" key="1">
    <source>
        <dbReference type="ARBA" id="ARBA00006817"/>
    </source>
</evidence>
<dbReference type="InterPro" id="IPR013538">
    <property type="entry name" value="ASHA1/2-like_C"/>
</dbReference>